<gene>
    <name evidence="15" type="ORF">BW247_08955</name>
</gene>
<evidence type="ECO:0000256" key="3">
    <source>
        <dbReference type="ARBA" id="ARBA00022705"/>
    </source>
</evidence>
<dbReference type="InterPro" id="IPR039418">
    <property type="entry name" value="LexA-like"/>
</dbReference>
<evidence type="ECO:0000256" key="8">
    <source>
        <dbReference type="ARBA" id="ARBA00023125"/>
    </source>
</evidence>
<keyword evidence="9" id="KW-0804">Transcription</keyword>
<dbReference type="CDD" id="cd06529">
    <property type="entry name" value="S24_LexA-like"/>
    <property type="match status" value="1"/>
</dbReference>
<evidence type="ECO:0000256" key="12">
    <source>
        <dbReference type="RuleBase" id="RU003991"/>
    </source>
</evidence>
<dbReference type="STRING" id="1765967.BW247_08955"/>
<evidence type="ECO:0000256" key="2">
    <source>
        <dbReference type="ARBA" id="ARBA00022491"/>
    </source>
</evidence>
<keyword evidence="11" id="KW-0742">SOS response</keyword>
<dbReference type="InterPro" id="IPR036388">
    <property type="entry name" value="WH-like_DNA-bd_sf"/>
</dbReference>
<evidence type="ECO:0000256" key="4">
    <source>
        <dbReference type="ARBA" id="ARBA00022763"/>
    </source>
</evidence>
<dbReference type="InterPro" id="IPR015927">
    <property type="entry name" value="Peptidase_S24_S26A/B/C"/>
</dbReference>
<name>A0A1P8UHE9_9GAMM</name>
<dbReference type="GO" id="GO:0045892">
    <property type="term" value="P:negative regulation of DNA-templated transcription"/>
    <property type="evidence" value="ECO:0007669"/>
    <property type="project" value="InterPro"/>
</dbReference>
<dbReference type="InterPro" id="IPR036286">
    <property type="entry name" value="LexA/Signal_pep-like_sf"/>
</dbReference>
<reference evidence="15 16" key="1">
    <citation type="submission" date="2017-01" db="EMBL/GenBank/DDBJ databases">
        <title>Draft sequence of Acidihalobacter ferrooxidans strain DSM 14175 (strain V8).</title>
        <authorList>
            <person name="Khaleque H.N."/>
            <person name="Ramsay J.P."/>
            <person name="Murphy R.J.T."/>
            <person name="Kaksonen A.H."/>
            <person name="Boxall N.J."/>
            <person name="Watkin E.L.J."/>
        </authorList>
    </citation>
    <scope>NUCLEOTIDE SEQUENCE [LARGE SCALE GENOMIC DNA]</scope>
    <source>
        <strain evidence="15 16">V8</strain>
    </source>
</reference>
<dbReference type="GO" id="GO:0006281">
    <property type="term" value="P:DNA repair"/>
    <property type="evidence" value="ECO:0007669"/>
    <property type="project" value="UniProtKB-KW"/>
</dbReference>
<dbReference type="Gene3D" id="1.10.10.10">
    <property type="entry name" value="Winged helix-like DNA-binding domain superfamily/Winged helix DNA-binding domain"/>
    <property type="match status" value="1"/>
</dbReference>
<proteinExistence type="inferred from homology"/>
<evidence type="ECO:0000256" key="7">
    <source>
        <dbReference type="ARBA" id="ARBA00023015"/>
    </source>
</evidence>
<dbReference type="GO" id="GO:0009432">
    <property type="term" value="P:SOS response"/>
    <property type="evidence" value="ECO:0007669"/>
    <property type="project" value="UniProtKB-KW"/>
</dbReference>
<keyword evidence="4" id="KW-0227">DNA damage</keyword>
<dbReference type="KEGG" id="afy:BW247_08955"/>
<dbReference type="NCBIfam" id="TIGR00498">
    <property type="entry name" value="lexA"/>
    <property type="match status" value="1"/>
</dbReference>
<dbReference type="OrthoDB" id="9802364at2"/>
<dbReference type="Proteomes" id="UP000243807">
    <property type="component" value="Chromosome"/>
</dbReference>
<evidence type="ECO:0000256" key="6">
    <source>
        <dbReference type="ARBA" id="ARBA00022813"/>
    </source>
</evidence>
<organism evidence="15 16">
    <name type="scientific">Acidihalobacter ferrooxydans</name>
    <dbReference type="NCBI Taxonomy" id="1765967"/>
    <lineage>
        <taxon>Bacteria</taxon>
        <taxon>Pseudomonadati</taxon>
        <taxon>Pseudomonadota</taxon>
        <taxon>Gammaproteobacteria</taxon>
        <taxon>Chromatiales</taxon>
        <taxon>Ectothiorhodospiraceae</taxon>
        <taxon>Acidihalobacter</taxon>
    </lineage>
</organism>
<sequence>MHPRQAEILNAIRNHFTTYGHAPTLTEIGQRLGLEKNTVHYHVRAMLSAGLLIREPGWRGLRLPANMDEEAMRSLPLAGRIAAGHPIEAIPGQDALDLSALLLGSGRYALQVKGESMIDAGIFDGDYVILERRDHAQDGDIVAALIDNEDATLKRLRHTNAGEVLLVPENADMAPMVFAPERVSIQGVLVAQLRRYR</sequence>
<dbReference type="GO" id="GO:0006260">
    <property type="term" value="P:DNA replication"/>
    <property type="evidence" value="ECO:0007669"/>
    <property type="project" value="UniProtKB-KW"/>
</dbReference>
<protein>
    <submittedName>
        <fullName evidence="15">Repressor LexA</fullName>
    </submittedName>
</protein>
<dbReference type="SUPFAM" id="SSF51306">
    <property type="entry name" value="LexA/Signal peptidase"/>
    <property type="match status" value="1"/>
</dbReference>
<feature type="domain" description="Peptidase S24/S26A/S26B/S26C" evidence="13">
    <location>
        <begin position="76"/>
        <end position="190"/>
    </location>
</feature>
<dbReference type="InterPro" id="IPR006200">
    <property type="entry name" value="LexA"/>
</dbReference>
<dbReference type="RefSeq" id="WP_076836845.1">
    <property type="nucleotide sequence ID" value="NZ_CP019434.1"/>
</dbReference>
<dbReference type="GO" id="GO:0006508">
    <property type="term" value="P:proteolysis"/>
    <property type="evidence" value="ECO:0007669"/>
    <property type="project" value="InterPro"/>
</dbReference>
<evidence type="ECO:0000256" key="1">
    <source>
        <dbReference type="ARBA" id="ARBA00007484"/>
    </source>
</evidence>
<dbReference type="EMBL" id="CP019434">
    <property type="protein sequence ID" value="APZ43204.1"/>
    <property type="molecule type" value="Genomic_DNA"/>
</dbReference>
<keyword evidence="3" id="KW-0235">DNA replication</keyword>
<dbReference type="Pfam" id="PF01726">
    <property type="entry name" value="LexA_DNA_bind"/>
    <property type="match status" value="1"/>
</dbReference>
<dbReference type="Pfam" id="PF00717">
    <property type="entry name" value="Peptidase_S24"/>
    <property type="match status" value="1"/>
</dbReference>
<keyword evidence="10" id="KW-0234">DNA repair</keyword>
<dbReference type="AlphaFoldDB" id="A0A1P8UHE9"/>
<evidence type="ECO:0000313" key="15">
    <source>
        <dbReference type="EMBL" id="APZ43204.1"/>
    </source>
</evidence>
<keyword evidence="5 12" id="KW-0378">Hydrolase</keyword>
<dbReference type="PRINTS" id="PR00726">
    <property type="entry name" value="LEXASERPTASE"/>
</dbReference>
<keyword evidence="7" id="KW-0805">Transcription regulation</keyword>
<dbReference type="PANTHER" id="PTHR33516">
    <property type="entry name" value="LEXA REPRESSOR"/>
    <property type="match status" value="1"/>
</dbReference>
<evidence type="ECO:0000256" key="5">
    <source>
        <dbReference type="ARBA" id="ARBA00022801"/>
    </source>
</evidence>
<dbReference type="InterPro" id="IPR006199">
    <property type="entry name" value="LexA_DNA-bd_dom"/>
</dbReference>
<keyword evidence="8" id="KW-0238">DNA-binding</keyword>
<dbReference type="PANTHER" id="PTHR33516:SF2">
    <property type="entry name" value="LEXA REPRESSOR-RELATED"/>
    <property type="match status" value="1"/>
</dbReference>
<evidence type="ECO:0000256" key="9">
    <source>
        <dbReference type="ARBA" id="ARBA00023163"/>
    </source>
</evidence>
<dbReference type="GO" id="GO:0003677">
    <property type="term" value="F:DNA binding"/>
    <property type="evidence" value="ECO:0007669"/>
    <property type="project" value="UniProtKB-KW"/>
</dbReference>
<evidence type="ECO:0000259" key="13">
    <source>
        <dbReference type="Pfam" id="PF00717"/>
    </source>
</evidence>
<evidence type="ECO:0000259" key="14">
    <source>
        <dbReference type="Pfam" id="PF01726"/>
    </source>
</evidence>
<evidence type="ECO:0000256" key="11">
    <source>
        <dbReference type="ARBA" id="ARBA00023236"/>
    </source>
</evidence>
<dbReference type="InterPro" id="IPR006197">
    <property type="entry name" value="Peptidase_S24_LexA"/>
</dbReference>
<dbReference type="InterPro" id="IPR050077">
    <property type="entry name" value="LexA_repressor"/>
</dbReference>
<dbReference type="SUPFAM" id="SSF46785">
    <property type="entry name" value="Winged helix' DNA-binding domain"/>
    <property type="match status" value="1"/>
</dbReference>
<keyword evidence="16" id="KW-1185">Reference proteome</keyword>
<dbReference type="Gene3D" id="2.10.109.10">
    <property type="entry name" value="Umud Fragment, subunit A"/>
    <property type="match status" value="1"/>
</dbReference>
<comment type="similarity">
    <text evidence="1 12">Belongs to the peptidase S24 family.</text>
</comment>
<evidence type="ECO:0000313" key="16">
    <source>
        <dbReference type="Proteomes" id="UP000243807"/>
    </source>
</evidence>
<dbReference type="GO" id="GO:0004252">
    <property type="term" value="F:serine-type endopeptidase activity"/>
    <property type="evidence" value="ECO:0007669"/>
    <property type="project" value="InterPro"/>
</dbReference>
<keyword evidence="2" id="KW-0678">Repressor</keyword>
<evidence type="ECO:0000256" key="10">
    <source>
        <dbReference type="ARBA" id="ARBA00023204"/>
    </source>
</evidence>
<dbReference type="InterPro" id="IPR036390">
    <property type="entry name" value="WH_DNA-bd_sf"/>
</dbReference>
<accession>A0A1P8UHE9</accession>
<keyword evidence="6 12" id="KW-0068">Autocatalytic cleavage</keyword>
<feature type="domain" description="LexA repressor DNA-binding" evidence="14">
    <location>
        <begin position="3"/>
        <end position="57"/>
    </location>
</feature>